<dbReference type="AlphaFoldDB" id="A0A8H9MFV5"/>
<evidence type="ECO:0000313" key="3">
    <source>
        <dbReference type="Proteomes" id="UP000658656"/>
    </source>
</evidence>
<gene>
    <name evidence="2" type="ORF">GCM10017566_56180</name>
</gene>
<dbReference type="Gene3D" id="1.10.101.10">
    <property type="entry name" value="PGBD-like superfamily/PGBD"/>
    <property type="match status" value="1"/>
</dbReference>
<dbReference type="InterPro" id="IPR002477">
    <property type="entry name" value="Peptidoglycan-bd-like"/>
</dbReference>
<evidence type="ECO:0000313" key="2">
    <source>
        <dbReference type="EMBL" id="GHF75072.1"/>
    </source>
</evidence>
<protein>
    <recommendedName>
        <fullName evidence="1">Peptidoglycan binding-like domain-containing protein</fullName>
    </recommendedName>
</protein>
<dbReference type="InterPro" id="IPR036366">
    <property type="entry name" value="PGBDSf"/>
</dbReference>
<dbReference type="Pfam" id="PF01471">
    <property type="entry name" value="PG_binding_1"/>
    <property type="match status" value="1"/>
</dbReference>
<feature type="domain" description="Peptidoglycan binding-like" evidence="1">
    <location>
        <begin position="18"/>
        <end position="63"/>
    </location>
</feature>
<dbReference type="InterPro" id="IPR036365">
    <property type="entry name" value="PGBD-like_sf"/>
</dbReference>
<dbReference type="RefSeq" id="WP_145937092.1">
    <property type="nucleotide sequence ID" value="NZ_BNAV01000010.1"/>
</dbReference>
<dbReference type="Proteomes" id="UP000658656">
    <property type="component" value="Unassembled WGS sequence"/>
</dbReference>
<reference evidence="2" key="1">
    <citation type="journal article" date="2014" name="Int. J. Syst. Evol. Microbiol.">
        <title>Complete genome sequence of Corynebacterium casei LMG S-19264T (=DSM 44701T), isolated from a smear-ripened cheese.</title>
        <authorList>
            <consortium name="US DOE Joint Genome Institute (JGI-PGF)"/>
            <person name="Walter F."/>
            <person name="Albersmeier A."/>
            <person name="Kalinowski J."/>
            <person name="Ruckert C."/>
        </authorList>
    </citation>
    <scope>NUCLEOTIDE SEQUENCE</scope>
    <source>
        <strain evidence="2">CGMCC 4.7679</strain>
    </source>
</reference>
<organism evidence="2 3">
    <name type="scientific">Amycolatopsis bartoniae</name>
    <dbReference type="NCBI Taxonomy" id="941986"/>
    <lineage>
        <taxon>Bacteria</taxon>
        <taxon>Bacillati</taxon>
        <taxon>Actinomycetota</taxon>
        <taxon>Actinomycetes</taxon>
        <taxon>Pseudonocardiales</taxon>
        <taxon>Pseudonocardiaceae</taxon>
        <taxon>Amycolatopsis</taxon>
    </lineage>
</organism>
<keyword evidence="3" id="KW-1185">Reference proteome</keyword>
<dbReference type="OrthoDB" id="7671932at2"/>
<dbReference type="EMBL" id="BNAV01000010">
    <property type="protein sequence ID" value="GHF75072.1"/>
    <property type="molecule type" value="Genomic_DNA"/>
</dbReference>
<name>A0A8H9MFV5_9PSEU</name>
<accession>A0A8H9MFV5</accession>
<evidence type="ECO:0000259" key="1">
    <source>
        <dbReference type="Pfam" id="PF01471"/>
    </source>
</evidence>
<proteinExistence type="predicted"/>
<sequence>MSVRDLSASVGNGGANDGDDVFTVQMLLNHVDPGSGGPDPQLDVDGLVGPKTVAAIRQFQRSQLGFEDGLVQPGQVTFRALKGFFVAPDAFPDETVAGAGAFRPHRLVYRDVRLQGNRPAGDTVIEVNFDTPLQFFLDSAADTVAHTADPVRLKLMAHGRAAFVQFCRENLTLANLAVLSVLRGQFVAGVDLFSCSVAFIAPGPGDGNVFCSRMAQLLDTFVRASTATQFYTVGSAGAGLDFGRWEGTVLTYGPAGNVVHVENEPRF</sequence>
<dbReference type="SUPFAM" id="SSF47090">
    <property type="entry name" value="PGBD-like"/>
    <property type="match status" value="1"/>
</dbReference>
<reference evidence="2" key="2">
    <citation type="submission" date="2020-09" db="EMBL/GenBank/DDBJ databases">
        <authorList>
            <person name="Sun Q."/>
            <person name="Zhou Y."/>
        </authorList>
    </citation>
    <scope>NUCLEOTIDE SEQUENCE</scope>
    <source>
        <strain evidence="2">CGMCC 4.7679</strain>
    </source>
</reference>
<comment type="caution">
    <text evidence="2">The sequence shown here is derived from an EMBL/GenBank/DDBJ whole genome shotgun (WGS) entry which is preliminary data.</text>
</comment>